<reference evidence="2" key="1">
    <citation type="journal article" date="2019" name="Int. J. Syst. Evol. Microbiol.">
        <title>The Global Catalogue of Microorganisms (GCM) 10K type strain sequencing project: providing services to taxonomists for standard genome sequencing and annotation.</title>
        <authorList>
            <consortium name="The Broad Institute Genomics Platform"/>
            <consortium name="The Broad Institute Genome Sequencing Center for Infectious Disease"/>
            <person name="Wu L."/>
            <person name="Ma J."/>
        </authorList>
    </citation>
    <scope>NUCLEOTIDE SEQUENCE [LARGE SCALE GENOMIC DNA]</scope>
    <source>
        <strain evidence="2">KCTC 33792</strain>
    </source>
</reference>
<dbReference type="RefSeq" id="WP_380713531.1">
    <property type="nucleotide sequence ID" value="NZ_JBHUML010000003.1"/>
</dbReference>
<sequence length="44" mass="4958">MERLHQRLTSAEAALASFGQIAGLKEPSDIERDAAIQRCIYQRL</sequence>
<protein>
    <submittedName>
        <fullName evidence="1">Uncharacterized protein</fullName>
    </submittedName>
</protein>
<evidence type="ECO:0000313" key="2">
    <source>
        <dbReference type="Proteomes" id="UP001597520"/>
    </source>
</evidence>
<dbReference type="Proteomes" id="UP001597520">
    <property type="component" value="Unassembled WGS sequence"/>
</dbReference>
<accession>A0ABW5T2M6</accession>
<gene>
    <name evidence="1" type="ORF">ACFSUB_12195</name>
</gene>
<evidence type="ECO:0000313" key="1">
    <source>
        <dbReference type="EMBL" id="MFD2706227.1"/>
    </source>
</evidence>
<comment type="caution">
    <text evidence="1">The sequence shown here is derived from an EMBL/GenBank/DDBJ whole genome shotgun (WGS) entry which is preliminary data.</text>
</comment>
<keyword evidence="2" id="KW-1185">Reference proteome</keyword>
<dbReference type="EMBL" id="JBHUML010000003">
    <property type="protein sequence ID" value="MFD2706227.1"/>
    <property type="molecule type" value="Genomic_DNA"/>
</dbReference>
<organism evidence="1 2">
    <name type="scientific">Salibacterium lacus</name>
    <dbReference type="NCBI Taxonomy" id="1898109"/>
    <lineage>
        <taxon>Bacteria</taxon>
        <taxon>Bacillati</taxon>
        <taxon>Bacillota</taxon>
        <taxon>Bacilli</taxon>
        <taxon>Bacillales</taxon>
        <taxon>Bacillaceae</taxon>
    </lineage>
</organism>
<name>A0ABW5T2M6_9BACI</name>
<proteinExistence type="predicted"/>